<dbReference type="EMBL" id="QGKX02000004">
    <property type="protein sequence ID" value="KAF3599104.1"/>
    <property type="molecule type" value="Genomic_DNA"/>
</dbReference>
<reference evidence="3" key="1">
    <citation type="submission" date="2019-12" db="EMBL/GenBank/DDBJ databases">
        <title>Genome sequencing and annotation of Brassica cretica.</title>
        <authorList>
            <person name="Studholme D.J."/>
            <person name="Sarris P."/>
        </authorList>
    </citation>
    <scope>NUCLEOTIDE SEQUENCE</scope>
    <source>
        <strain evidence="3">PFS-109/04</strain>
        <tissue evidence="3">Leaf</tissue>
    </source>
</reference>
<gene>
    <name evidence="3" type="ORF">F2Q69_00038033</name>
</gene>
<keyword evidence="2" id="KW-0812">Transmembrane</keyword>
<sequence>MARRLSRIKKEKKELEMLLLSYAEVMFSGFFCGCFLYAACYLVTVTDPPHLAIFRRLFLLTMGLFFGYCTVEIAVDICILHRKRWGRDLRKRKRKKLRRFMGQSDFAHFEIWKKMEDSRKGKDEDEEDCPICLEHLNGDPWMARRSGVARRLSRIEKEKKEFKMLRLSYKGGCFRGFSAMFLIWKLLFRDRILHICYFSEALLSNPGPIFRLDIYILERKRSGRDLPKRKRRSREDSWARPGDCGRVVRRRD</sequence>
<dbReference type="Proteomes" id="UP000712600">
    <property type="component" value="Unassembled WGS sequence"/>
</dbReference>
<name>A0A8S9SE08_BRACR</name>
<dbReference type="AlphaFoldDB" id="A0A8S9SE08"/>
<evidence type="ECO:0000313" key="4">
    <source>
        <dbReference type="Proteomes" id="UP000712600"/>
    </source>
</evidence>
<keyword evidence="2" id="KW-1133">Transmembrane helix</keyword>
<feature type="transmembrane region" description="Helical" evidence="2">
    <location>
        <begin position="57"/>
        <end position="80"/>
    </location>
</feature>
<protein>
    <submittedName>
        <fullName evidence="3">Uncharacterized protein</fullName>
    </submittedName>
</protein>
<feature type="transmembrane region" description="Helical" evidence="2">
    <location>
        <begin position="21"/>
        <end position="45"/>
    </location>
</feature>
<evidence type="ECO:0000313" key="3">
    <source>
        <dbReference type="EMBL" id="KAF3599104.1"/>
    </source>
</evidence>
<accession>A0A8S9SE08</accession>
<evidence type="ECO:0000256" key="2">
    <source>
        <dbReference type="SAM" id="Phobius"/>
    </source>
</evidence>
<keyword evidence="2" id="KW-0472">Membrane</keyword>
<organism evidence="3 4">
    <name type="scientific">Brassica cretica</name>
    <name type="common">Mustard</name>
    <dbReference type="NCBI Taxonomy" id="69181"/>
    <lineage>
        <taxon>Eukaryota</taxon>
        <taxon>Viridiplantae</taxon>
        <taxon>Streptophyta</taxon>
        <taxon>Embryophyta</taxon>
        <taxon>Tracheophyta</taxon>
        <taxon>Spermatophyta</taxon>
        <taxon>Magnoliopsida</taxon>
        <taxon>eudicotyledons</taxon>
        <taxon>Gunneridae</taxon>
        <taxon>Pentapetalae</taxon>
        <taxon>rosids</taxon>
        <taxon>malvids</taxon>
        <taxon>Brassicales</taxon>
        <taxon>Brassicaceae</taxon>
        <taxon>Brassiceae</taxon>
        <taxon>Brassica</taxon>
    </lineage>
</organism>
<feature type="region of interest" description="Disordered" evidence="1">
    <location>
        <begin position="225"/>
        <end position="252"/>
    </location>
</feature>
<comment type="caution">
    <text evidence="3">The sequence shown here is derived from an EMBL/GenBank/DDBJ whole genome shotgun (WGS) entry which is preliminary data.</text>
</comment>
<proteinExistence type="predicted"/>
<evidence type="ECO:0000256" key="1">
    <source>
        <dbReference type="SAM" id="MobiDB-lite"/>
    </source>
</evidence>